<evidence type="ECO:0000313" key="2">
    <source>
        <dbReference type="Proteomes" id="UP001500459"/>
    </source>
</evidence>
<proteinExistence type="predicted"/>
<dbReference type="Proteomes" id="UP001500459">
    <property type="component" value="Unassembled WGS sequence"/>
</dbReference>
<accession>A0ABP7X7T4</accession>
<organism evidence="1 2">
    <name type="scientific">Aquimarina addita</name>
    <dbReference type="NCBI Taxonomy" id="870485"/>
    <lineage>
        <taxon>Bacteria</taxon>
        <taxon>Pseudomonadati</taxon>
        <taxon>Bacteroidota</taxon>
        <taxon>Flavobacteriia</taxon>
        <taxon>Flavobacteriales</taxon>
        <taxon>Flavobacteriaceae</taxon>
        <taxon>Aquimarina</taxon>
    </lineage>
</organism>
<gene>
    <name evidence="1" type="ORF">GCM10022393_01550</name>
</gene>
<keyword evidence="2" id="KW-1185">Reference proteome</keyword>
<sequence>MDLTTEINTLYISIRVTTTYSLFVIVKDTVAISESFALSRSLLTSMEYEDYLR</sequence>
<reference evidence="2" key="1">
    <citation type="journal article" date="2019" name="Int. J. Syst. Evol. Microbiol.">
        <title>The Global Catalogue of Microorganisms (GCM) 10K type strain sequencing project: providing services to taxonomists for standard genome sequencing and annotation.</title>
        <authorList>
            <consortium name="The Broad Institute Genomics Platform"/>
            <consortium name="The Broad Institute Genome Sequencing Center for Infectious Disease"/>
            <person name="Wu L."/>
            <person name="Ma J."/>
        </authorList>
    </citation>
    <scope>NUCLEOTIDE SEQUENCE [LARGE SCALE GENOMIC DNA]</scope>
    <source>
        <strain evidence="2">JCM 17106</strain>
    </source>
</reference>
<name>A0ABP7X7T4_9FLAO</name>
<dbReference type="EMBL" id="BAABCW010000001">
    <property type="protein sequence ID" value="GAA4106847.1"/>
    <property type="molecule type" value="Genomic_DNA"/>
</dbReference>
<protein>
    <submittedName>
        <fullName evidence="1">Uncharacterized protein</fullName>
    </submittedName>
</protein>
<comment type="caution">
    <text evidence="1">The sequence shown here is derived from an EMBL/GenBank/DDBJ whole genome shotgun (WGS) entry which is preliminary data.</text>
</comment>
<evidence type="ECO:0000313" key="1">
    <source>
        <dbReference type="EMBL" id="GAA4106847.1"/>
    </source>
</evidence>